<gene>
    <name evidence="3" type="ORF">HK105_209098</name>
</gene>
<dbReference type="EMBL" id="JADGIZ020000109">
    <property type="protein sequence ID" value="KAL2911447.1"/>
    <property type="molecule type" value="Genomic_DNA"/>
</dbReference>
<feature type="signal peptide" evidence="2">
    <location>
        <begin position="1"/>
        <end position="20"/>
    </location>
</feature>
<feature type="region of interest" description="Disordered" evidence="1">
    <location>
        <begin position="282"/>
        <end position="369"/>
    </location>
</feature>
<protein>
    <submittedName>
        <fullName evidence="3">Uncharacterized protein</fullName>
    </submittedName>
</protein>
<sequence>MLVALCTVAAWAAILGTVAAQPRVWLSCPPSFNTSLLRQAVTTGPCENVDAASVSSFAVTAGSRLKVGWDSGNRGGGFVRLSLAPVSRISEAAFNQSVLKVTCFGHDSRPGRYACVAPPFSPFICAASLGNCNHPCNARGGCEFQASVDDTERYDTTITVPFNLADGDYVIQLAAFVGNTDSAIYSCSKITVSGGDPTLSCPAADQIPVPSNCTIALSPDALSLTANSQAGQFCYDPNGPGSIDARISEVPVNYDCDPRISCDLARNPDRCITDFPTVLNPDTSPHQICATTPTGPFSTSTASSSAPSSSEVPSSSPTPAPSSSSTSQTTSSEDTSTTTPTPTPTAESTPAPSSSSTKSLGTKTRKLNTRTATPAPTYCASPYSVIEPGSPCNVNTSPLSCSGDDYAQCAWIEPTPHKPVQGWVIRKCPKGTACRMIAPGHPVCDYPYRRCK</sequence>
<name>A0ABR4MW10_9FUNG</name>
<accession>A0ABR4MW10</accession>
<proteinExistence type="predicted"/>
<feature type="compositionally biased region" description="Low complexity" evidence="1">
    <location>
        <begin position="290"/>
        <end position="359"/>
    </location>
</feature>
<evidence type="ECO:0000256" key="1">
    <source>
        <dbReference type="SAM" id="MobiDB-lite"/>
    </source>
</evidence>
<dbReference type="Proteomes" id="UP001527925">
    <property type="component" value="Unassembled WGS sequence"/>
</dbReference>
<evidence type="ECO:0000256" key="2">
    <source>
        <dbReference type="SAM" id="SignalP"/>
    </source>
</evidence>
<comment type="caution">
    <text evidence="3">The sequence shown here is derived from an EMBL/GenBank/DDBJ whole genome shotgun (WGS) entry which is preliminary data.</text>
</comment>
<keyword evidence="2" id="KW-0732">Signal</keyword>
<evidence type="ECO:0000313" key="4">
    <source>
        <dbReference type="Proteomes" id="UP001527925"/>
    </source>
</evidence>
<reference evidence="3 4" key="1">
    <citation type="submission" date="2023-09" db="EMBL/GenBank/DDBJ databases">
        <title>Pangenome analysis of Batrachochytrium dendrobatidis and related Chytrids.</title>
        <authorList>
            <person name="Yacoub M.N."/>
            <person name="Stajich J.E."/>
            <person name="James T.Y."/>
        </authorList>
    </citation>
    <scope>NUCLEOTIDE SEQUENCE [LARGE SCALE GENOMIC DNA]</scope>
    <source>
        <strain evidence="3 4">JEL0888</strain>
    </source>
</reference>
<organism evidence="3 4">
    <name type="scientific">Polyrhizophydium stewartii</name>
    <dbReference type="NCBI Taxonomy" id="2732419"/>
    <lineage>
        <taxon>Eukaryota</taxon>
        <taxon>Fungi</taxon>
        <taxon>Fungi incertae sedis</taxon>
        <taxon>Chytridiomycota</taxon>
        <taxon>Chytridiomycota incertae sedis</taxon>
        <taxon>Chytridiomycetes</taxon>
        <taxon>Rhizophydiales</taxon>
        <taxon>Rhizophydiales incertae sedis</taxon>
        <taxon>Polyrhizophydium</taxon>
    </lineage>
</organism>
<keyword evidence="4" id="KW-1185">Reference proteome</keyword>
<feature type="chain" id="PRO_5046028247" evidence="2">
    <location>
        <begin position="21"/>
        <end position="452"/>
    </location>
</feature>
<evidence type="ECO:0000313" key="3">
    <source>
        <dbReference type="EMBL" id="KAL2911447.1"/>
    </source>
</evidence>